<proteinExistence type="predicted"/>
<keyword evidence="1" id="KW-0472">Membrane</keyword>
<accession>A0A3S0AUX2</accession>
<sequence length="114" mass="12923">MHFLWFHFAALFASLVAWTVLRSSIDAKDTAPEQVLADRRRRSLRIFENLLILGGAAVIVLGFMFRKDIDVATMSVFAGIYMIMLYLSVGTLPVVGYALNFNREDADTDPEEEY</sequence>
<dbReference type="EMBL" id="RXHJ01000020">
    <property type="protein sequence ID" value="RSZ61485.1"/>
    <property type="molecule type" value="Genomic_DNA"/>
</dbReference>
<dbReference type="OrthoDB" id="4410589at2"/>
<dbReference type="AlphaFoldDB" id="A0A3S0AUX2"/>
<keyword evidence="1" id="KW-0812">Transmembrane</keyword>
<feature type="transmembrane region" description="Helical" evidence="1">
    <location>
        <begin position="77"/>
        <end position="99"/>
    </location>
</feature>
<keyword evidence="3" id="KW-1185">Reference proteome</keyword>
<organism evidence="2 3">
    <name type="scientific">Corynebacterium hylobatis</name>
    <dbReference type="NCBI Taxonomy" id="1859290"/>
    <lineage>
        <taxon>Bacteria</taxon>
        <taxon>Bacillati</taxon>
        <taxon>Actinomycetota</taxon>
        <taxon>Actinomycetes</taxon>
        <taxon>Mycobacteriales</taxon>
        <taxon>Corynebacteriaceae</taxon>
        <taxon>Corynebacterium</taxon>
    </lineage>
</organism>
<evidence type="ECO:0000313" key="3">
    <source>
        <dbReference type="Proteomes" id="UP000274907"/>
    </source>
</evidence>
<keyword evidence="1" id="KW-1133">Transmembrane helix</keyword>
<reference evidence="2 3" key="1">
    <citation type="submission" date="2018-12" db="EMBL/GenBank/DDBJ databases">
        <title>YIM 101343 draft genome.</title>
        <authorList>
            <person name="Chen X."/>
        </authorList>
    </citation>
    <scope>NUCLEOTIDE SEQUENCE [LARGE SCALE GENOMIC DNA]</scope>
    <source>
        <strain evidence="2 3">YIM 101343</strain>
    </source>
</reference>
<name>A0A3S0AUX2_9CORY</name>
<dbReference type="RefSeq" id="WP_126121786.1">
    <property type="nucleotide sequence ID" value="NZ_RXHJ01000020.1"/>
</dbReference>
<dbReference type="Proteomes" id="UP000274907">
    <property type="component" value="Unassembled WGS sequence"/>
</dbReference>
<protein>
    <submittedName>
        <fullName evidence="2">Uncharacterized protein</fullName>
    </submittedName>
</protein>
<evidence type="ECO:0000256" key="1">
    <source>
        <dbReference type="SAM" id="Phobius"/>
    </source>
</evidence>
<comment type="caution">
    <text evidence="2">The sequence shown here is derived from an EMBL/GenBank/DDBJ whole genome shotgun (WGS) entry which is preliminary data.</text>
</comment>
<evidence type="ECO:0000313" key="2">
    <source>
        <dbReference type="EMBL" id="RSZ61485.1"/>
    </source>
</evidence>
<gene>
    <name evidence="2" type="ORF">EAH68_13085</name>
</gene>
<feature type="transmembrane region" description="Helical" evidence="1">
    <location>
        <begin position="46"/>
        <end position="65"/>
    </location>
</feature>